<dbReference type="PANTHER" id="PTHR47784">
    <property type="entry name" value="STEROL UPTAKE CONTROL PROTEIN 2"/>
    <property type="match status" value="1"/>
</dbReference>
<dbReference type="InterPro" id="IPR025951">
    <property type="entry name" value="GXWXG_dom"/>
</dbReference>
<dbReference type="GO" id="GO:0001228">
    <property type="term" value="F:DNA-binding transcription activator activity, RNA polymerase II-specific"/>
    <property type="evidence" value="ECO:0007669"/>
    <property type="project" value="TreeGrafter"/>
</dbReference>
<dbReference type="Pfam" id="PF14231">
    <property type="entry name" value="GXWXG"/>
    <property type="match status" value="1"/>
</dbReference>
<dbReference type="EMBL" id="JAOPEN010000004">
    <property type="protein sequence ID" value="KAJ4859108.1"/>
    <property type="molecule type" value="Genomic_DNA"/>
</dbReference>
<dbReference type="PROSITE" id="PS50048">
    <property type="entry name" value="ZN2_CY6_FUNGAL_2"/>
    <property type="match status" value="1"/>
</dbReference>
<name>A0A9W9BFU2_9HYPO</name>
<dbReference type="InterPro" id="IPR021858">
    <property type="entry name" value="Fun_TF"/>
</dbReference>
<feature type="compositionally biased region" description="Low complexity" evidence="2">
    <location>
        <begin position="59"/>
        <end position="70"/>
    </location>
</feature>
<organism evidence="4 5">
    <name type="scientific">Trichoderma breve</name>
    <dbReference type="NCBI Taxonomy" id="2034170"/>
    <lineage>
        <taxon>Eukaryota</taxon>
        <taxon>Fungi</taxon>
        <taxon>Dikarya</taxon>
        <taxon>Ascomycota</taxon>
        <taxon>Pezizomycotina</taxon>
        <taxon>Sordariomycetes</taxon>
        <taxon>Hypocreomycetidae</taxon>
        <taxon>Hypocreales</taxon>
        <taxon>Hypocreaceae</taxon>
        <taxon>Trichoderma</taxon>
    </lineage>
</organism>
<feature type="domain" description="Zn(2)-C6 fungal-type" evidence="3">
    <location>
        <begin position="99"/>
        <end position="129"/>
    </location>
</feature>
<evidence type="ECO:0000313" key="4">
    <source>
        <dbReference type="EMBL" id="KAJ4859108.1"/>
    </source>
</evidence>
<dbReference type="CDD" id="cd00067">
    <property type="entry name" value="GAL4"/>
    <property type="match status" value="1"/>
</dbReference>
<dbReference type="Pfam" id="PF11951">
    <property type="entry name" value="Fungal_trans_2"/>
    <property type="match status" value="1"/>
</dbReference>
<dbReference type="InterPro" id="IPR036864">
    <property type="entry name" value="Zn2-C6_fun-type_DNA-bd_sf"/>
</dbReference>
<dbReference type="InterPro" id="IPR053157">
    <property type="entry name" value="Sterol_Uptake_Regulator"/>
</dbReference>
<evidence type="ECO:0000313" key="5">
    <source>
        <dbReference type="Proteomes" id="UP001140511"/>
    </source>
</evidence>
<dbReference type="PANTHER" id="PTHR47784:SF7">
    <property type="entry name" value="ZN(II)2CYS6 TRANSCRIPTION FACTOR (EUROFUNG)"/>
    <property type="match status" value="1"/>
</dbReference>
<dbReference type="AlphaFoldDB" id="A0A9W9BFU2"/>
<comment type="caution">
    <text evidence="4">The sequence shown here is derived from an EMBL/GenBank/DDBJ whole genome shotgun (WGS) entry which is preliminary data.</text>
</comment>
<dbReference type="PRINTS" id="PR00755">
    <property type="entry name" value="AFLATOXINBRP"/>
</dbReference>
<dbReference type="GO" id="GO:0008270">
    <property type="term" value="F:zinc ion binding"/>
    <property type="evidence" value="ECO:0007669"/>
    <property type="project" value="InterPro"/>
</dbReference>
<evidence type="ECO:0000259" key="3">
    <source>
        <dbReference type="PROSITE" id="PS50048"/>
    </source>
</evidence>
<feature type="region of interest" description="Disordered" evidence="2">
    <location>
        <begin position="33"/>
        <end position="70"/>
    </location>
</feature>
<protein>
    <submittedName>
        <fullName evidence="4">GXWXG protein domain-containing protein</fullName>
    </submittedName>
</protein>
<proteinExistence type="predicted"/>
<accession>A0A9W9BFU2</accession>
<dbReference type="InterPro" id="IPR025568">
    <property type="entry name" value="DUF4334"/>
</dbReference>
<dbReference type="Pfam" id="PF14232">
    <property type="entry name" value="DUF4334"/>
    <property type="match status" value="1"/>
</dbReference>
<dbReference type="SUPFAM" id="SSF57701">
    <property type="entry name" value="Zn2/Cys6 DNA-binding domain"/>
    <property type="match status" value="1"/>
</dbReference>
<evidence type="ECO:0000256" key="1">
    <source>
        <dbReference type="ARBA" id="ARBA00023242"/>
    </source>
</evidence>
<sequence>MDQQPLDNDIMSFPDPSEFDYASFLQADDMGFMDTMQGQSTGSLSGSSGGMHTPPYPGSRSLSSSSNNNYNALDMSLRRLPAQQRQRLERRGHTKSRRGCYNCKRRRIKCQETHPACGHCLKTGLKCEYPASPQITHQPHNQIPLFSLQDMRCFQYFLTQCYPHHPLKQEEIWTHEIPSIAHNHEFLMHAILGYAASELMHADSNLAPVAMGHRIKAIKAIKKRLTETSKMDTTYEEANALVATCFALTFQSVSLEDGLAEYMTFIRGIVIVGMQMMFKSIKPLFSNLFESNNDDVLAPLMEGLPLIQKGWAETAIESITNLGPLCTHQVEIEYHEKLMTIASHLLTNSFEAYKANSRQYAWWMLLPHASFQELINSKNQVIILLHTHWIALSQIMAFINEQEYEVREKHPAQQESSRIDPGFIRWLKYLNARVNQGHQMFNQWPRWVDEQLDIDITFFGKRRWRSFGVIYEPGVIRYAREGEESMESEESVETEETVPEEEFIRLTKVEGLVSETEAEQVFNQLKPIAPSFLIGKWKGGDLNTGHIGHQKLSDMRWAGKDFRSENDGDPIMVLDEEGNRVWNKDWGHCSLREMVFRGVTSTAMIYDEKPIFDHFRYINENVVAGAMDCPKVFGSESTYYFYLTRLE</sequence>
<evidence type="ECO:0000256" key="2">
    <source>
        <dbReference type="SAM" id="MobiDB-lite"/>
    </source>
</evidence>
<reference evidence="4" key="1">
    <citation type="submission" date="2022-09" db="EMBL/GenBank/DDBJ databases">
        <title>Chromosome-level assembly of Trichoderma breve T069, a fungus used in development of biopesticide product.</title>
        <authorList>
            <person name="Lin R."/>
            <person name="Liu T."/>
        </authorList>
    </citation>
    <scope>NUCLEOTIDE SEQUENCE</scope>
    <source>
        <strain evidence="4">T069</strain>
    </source>
</reference>
<dbReference type="GeneID" id="80869273"/>
<dbReference type="SMART" id="SM00066">
    <property type="entry name" value="GAL4"/>
    <property type="match status" value="1"/>
</dbReference>
<dbReference type="Pfam" id="PF00172">
    <property type="entry name" value="Zn_clus"/>
    <property type="match status" value="1"/>
</dbReference>
<dbReference type="InterPro" id="IPR001138">
    <property type="entry name" value="Zn2Cys6_DnaBD"/>
</dbReference>
<dbReference type="PROSITE" id="PS00463">
    <property type="entry name" value="ZN2_CY6_FUNGAL_1"/>
    <property type="match status" value="1"/>
</dbReference>
<keyword evidence="1" id="KW-0539">Nucleus</keyword>
<gene>
    <name evidence="4" type="ORF">T069G_07375</name>
</gene>
<dbReference type="RefSeq" id="XP_056028164.1">
    <property type="nucleotide sequence ID" value="XM_056174585.1"/>
</dbReference>
<feature type="compositionally biased region" description="Low complexity" evidence="2">
    <location>
        <begin position="35"/>
        <end position="46"/>
    </location>
</feature>
<dbReference type="Gene3D" id="4.10.240.10">
    <property type="entry name" value="Zn(2)-C6 fungal-type DNA-binding domain"/>
    <property type="match status" value="1"/>
</dbReference>
<dbReference type="Proteomes" id="UP001140511">
    <property type="component" value="Unassembled WGS sequence"/>
</dbReference>
<dbReference type="Gene3D" id="2.40.128.580">
    <property type="entry name" value="GXWXG domain"/>
    <property type="match status" value="1"/>
</dbReference>
<keyword evidence="5" id="KW-1185">Reference proteome</keyword>